<evidence type="ECO:0000313" key="2">
    <source>
        <dbReference type="Proteomes" id="UP001165492"/>
    </source>
</evidence>
<evidence type="ECO:0000313" key="1">
    <source>
        <dbReference type="EMBL" id="MCC5466164.1"/>
    </source>
</evidence>
<proteinExistence type="predicted"/>
<protein>
    <submittedName>
        <fullName evidence="1">Uncharacterized protein</fullName>
    </submittedName>
</protein>
<dbReference type="EMBL" id="JAJHJB010000015">
    <property type="protein sequence ID" value="MCC5466164.1"/>
    <property type="molecule type" value="Genomic_DNA"/>
</dbReference>
<dbReference type="RefSeq" id="WP_229535341.1">
    <property type="nucleotide sequence ID" value="NZ_JAJHJB010000015.1"/>
</dbReference>
<sequence length="136" mass="15759">MTSLENTIKVKAQQLGYEACGIITAGIFEEFLMQLNTRSELFPHAKWFYEKLRKLAIPQEQIDWAKSIVVCVRRYDKYKIPDGFIGKVFVCDGRLNYSQEYKNNAAFEEFLQQLGFRTMPNVVPARWAAVKARLGN</sequence>
<reference evidence="1" key="1">
    <citation type="submission" date="2021-11" db="EMBL/GenBank/DDBJ databases">
        <title>Description of a new species Pelosinus isolated from the bottom sediments of Lake Baikal.</title>
        <authorList>
            <person name="Zakharyuk A."/>
        </authorList>
    </citation>
    <scope>NUCLEOTIDE SEQUENCE</scope>
    <source>
        <strain evidence="1">Bkl1</strain>
    </source>
</reference>
<keyword evidence="2" id="KW-1185">Reference proteome</keyword>
<dbReference type="Proteomes" id="UP001165492">
    <property type="component" value="Unassembled WGS sequence"/>
</dbReference>
<accession>A0ABS8HW17</accession>
<comment type="caution">
    <text evidence="1">The sequence shown here is derived from an EMBL/GenBank/DDBJ whole genome shotgun (WGS) entry which is preliminary data.</text>
</comment>
<gene>
    <name evidence="1" type="ORF">LMF89_12440</name>
</gene>
<name>A0ABS8HW17_9FIRM</name>
<organism evidence="1 2">
    <name type="scientific">Pelosinus baikalensis</name>
    <dbReference type="NCBI Taxonomy" id="2892015"/>
    <lineage>
        <taxon>Bacteria</taxon>
        <taxon>Bacillati</taxon>
        <taxon>Bacillota</taxon>
        <taxon>Negativicutes</taxon>
        <taxon>Selenomonadales</taxon>
        <taxon>Sporomusaceae</taxon>
        <taxon>Pelosinus</taxon>
    </lineage>
</organism>